<proteinExistence type="predicted"/>
<accession>A0A067QFG5</accession>
<reference evidence="1 2" key="1">
    <citation type="journal article" date="2014" name="Nat. Commun.">
        <title>Molecular traces of alternative social organization in a termite genome.</title>
        <authorList>
            <person name="Terrapon N."/>
            <person name="Li C."/>
            <person name="Robertson H.M."/>
            <person name="Ji L."/>
            <person name="Meng X."/>
            <person name="Booth W."/>
            <person name="Chen Z."/>
            <person name="Childers C.P."/>
            <person name="Glastad K.M."/>
            <person name="Gokhale K."/>
            <person name="Gowin J."/>
            <person name="Gronenberg W."/>
            <person name="Hermansen R.A."/>
            <person name="Hu H."/>
            <person name="Hunt B.G."/>
            <person name="Huylmans A.K."/>
            <person name="Khalil S.M."/>
            <person name="Mitchell R.D."/>
            <person name="Munoz-Torres M.C."/>
            <person name="Mustard J.A."/>
            <person name="Pan H."/>
            <person name="Reese J.T."/>
            <person name="Scharf M.E."/>
            <person name="Sun F."/>
            <person name="Vogel H."/>
            <person name="Xiao J."/>
            <person name="Yang W."/>
            <person name="Yang Z."/>
            <person name="Yang Z."/>
            <person name="Zhou J."/>
            <person name="Zhu J."/>
            <person name="Brent C.S."/>
            <person name="Elsik C.G."/>
            <person name="Goodisman M.A."/>
            <person name="Liberles D.A."/>
            <person name="Roe R.M."/>
            <person name="Vargo E.L."/>
            <person name="Vilcinskas A."/>
            <person name="Wang J."/>
            <person name="Bornberg-Bauer E."/>
            <person name="Korb J."/>
            <person name="Zhang G."/>
            <person name="Liebig J."/>
        </authorList>
    </citation>
    <scope>NUCLEOTIDE SEQUENCE [LARGE SCALE GENOMIC DNA]</scope>
    <source>
        <tissue evidence="1">Whole organism</tissue>
    </source>
</reference>
<name>A0A067QFG5_ZOONE</name>
<dbReference type="InParanoid" id="A0A067QFG5"/>
<dbReference type="AlphaFoldDB" id="A0A067QFG5"/>
<dbReference type="Proteomes" id="UP000027135">
    <property type="component" value="Unassembled WGS sequence"/>
</dbReference>
<protein>
    <submittedName>
        <fullName evidence="1">Uncharacterized protein</fullName>
    </submittedName>
</protein>
<keyword evidence="2" id="KW-1185">Reference proteome</keyword>
<dbReference type="EMBL" id="KK853628">
    <property type="protein sequence ID" value="KDR03818.1"/>
    <property type="molecule type" value="Genomic_DNA"/>
</dbReference>
<evidence type="ECO:0000313" key="1">
    <source>
        <dbReference type="EMBL" id="KDR03818.1"/>
    </source>
</evidence>
<organism evidence="1 2">
    <name type="scientific">Zootermopsis nevadensis</name>
    <name type="common">Dampwood termite</name>
    <dbReference type="NCBI Taxonomy" id="136037"/>
    <lineage>
        <taxon>Eukaryota</taxon>
        <taxon>Metazoa</taxon>
        <taxon>Ecdysozoa</taxon>
        <taxon>Arthropoda</taxon>
        <taxon>Hexapoda</taxon>
        <taxon>Insecta</taxon>
        <taxon>Pterygota</taxon>
        <taxon>Neoptera</taxon>
        <taxon>Polyneoptera</taxon>
        <taxon>Dictyoptera</taxon>
        <taxon>Blattodea</taxon>
        <taxon>Blattoidea</taxon>
        <taxon>Termitoidae</taxon>
        <taxon>Termopsidae</taxon>
        <taxon>Zootermopsis</taxon>
    </lineage>
</organism>
<evidence type="ECO:0000313" key="2">
    <source>
        <dbReference type="Proteomes" id="UP000027135"/>
    </source>
</evidence>
<gene>
    <name evidence="1" type="ORF">L798_04461</name>
</gene>
<sequence>MSFQWGSALSSGWDHCSIWVLGRLFSVGVWSASHHIWVRVRIAHRAVDWVQIAYRGIGCRAALRFCIAHPTIRMLRVWIAHRAISMRFWIAHLAVWVFGSGSPIALSGCMGLDRLLPSEYSGQDRPLSGCMGLDRLSPSEYSGQDRPSRHLDADVDCPSRRLGIQVRIAHRAIWVYGSLSPIAPSRWRSASPIVTSSHQSRYSGAVWIACRAIRV</sequence>